<evidence type="ECO:0000313" key="1">
    <source>
        <dbReference type="Proteomes" id="UP000515161"/>
    </source>
</evidence>
<dbReference type="InParanoid" id="A0A6P8U169"/>
<dbReference type="PANTHER" id="PTHR47331">
    <property type="entry name" value="PHD-TYPE DOMAIN-CONTAINING PROTEIN"/>
    <property type="match status" value="1"/>
</dbReference>
<sequence>MSQIKGLEVLNDCNENKKMLAKLPDWLTSSWNRKVTEMEEQNHTFPTFSQFVKFLTREAKIACNPITSLHALKSRESKKGKILTNRSPVSNVLTTETNETADATNCLFCEKTGHGLHKCYKFRNETISEQVKFVQENKLCFGCLKSGHRSERCAKHAKRDIQLVSTTIAPEKKECQQTMMVQEKAQWNVHEVKRHAHHMRQHPIQSSRMLKSPIHPQSFQCGCQPQVSHIGKYLCMHSSIHRVTQALSLKKRQRLASRNTVVSCRKLTGLQVRGIYSDRIIPLPVTYSREFIPANRDHIPTPETAKAWPHLEHLADEIAPQQSCDVGLLIGYNCSQALVPREVVPGEGNQPFAQRTDLGWSVVGFGNPCLDIGDMIGVSHQVTVKQVIQSLQSSNLPREGHYVCRTQIKEVSPADVVEVLESDFVERASEDNPAD</sequence>
<proteinExistence type="predicted"/>
<name>A0A6P8U169_GYMAC</name>
<keyword evidence="1" id="KW-1185">Reference proteome</keyword>
<dbReference type="PANTHER" id="PTHR47331:SF5">
    <property type="entry name" value="RIBONUCLEASE H"/>
    <property type="match status" value="1"/>
</dbReference>
<dbReference type="Proteomes" id="UP000515161">
    <property type="component" value="Unplaced"/>
</dbReference>
<dbReference type="OrthoDB" id="8046937at2759"/>
<organism evidence="1 2">
    <name type="scientific">Gymnodraco acuticeps</name>
    <name type="common">Antarctic dragonfish</name>
    <dbReference type="NCBI Taxonomy" id="8218"/>
    <lineage>
        <taxon>Eukaryota</taxon>
        <taxon>Metazoa</taxon>
        <taxon>Chordata</taxon>
        <taxon>Craniata</taxon>
        <taxon>Vertebrata</taxon>
        <taxon>Euteleostomi</taxon>
        <taxon>Actinopterygii</taxon>
        <taxon>Neopterygii</taxon>
        <taxon>Teleostei</taxon>
        <taxon>Neoteleostei</taxon>
        <taxon>Acanthomorphata</taxon>
        <taxon>Eupercaria</taxon>
        <taxon>Perciformes</taxon>
        <taxon>Notothenioidei</taxon>
        <taxon>Bathydraconidae</taxon>
        <taxon>Gymnodraco</taxon>
    </lineage>
</organism>
<dbReference type="AlphaFoldDB" id="A0A6P8U169"/>
<protein>
    <submittedName>
        <fullName evidence="2">Uncharacterized protein LOC117539329</fullName>
    </submittedName>
</protein>
<dbReference type="RefSeq" id="XP_034061362.1">
    <property type="nucleotide sequence ID" value="XM_034205471.1"/>
</dbReference>
<evidence type="ECO:0000313" key="2">
    <source>
        <dbReference type="RefSeq" id="XP_034061362.1"/>
    </source>
</evidence>
<gene>
    <name evidence="2" type="primary">LOC117539329</name>
</gene>
<dbReference type="GeneID" id="117539329"/>
<reference evidence="2" key="1">
    <citation type="submission" date="2025-08" db="UniProtKB">
        <authorList>
            <consortium name="RefSeq"/>
        </authorList>
    </citation>
    <scope>IDENTIFICATION</scope>
</reference>
<accession>A0A6P8U169</accession>
<dbReference type="KEGG" id="gacu:117539329"/>